<evidence type="ECO:0000256" key="7">
    <source>
        <dbReference type="ARBA" id="ARBA00023136"/>
    </source>
</evidence>
<comment type="subcellular location">
    <subcellularLocation>
        <location evidence="1">Membrane</location>
        <topology evidence="1">Multi-pass membrane protein</topology>
    </subcellularLocation>
</comment>
<dbReference type="OrthoDB" id="68611at2759"/>
<accession>A0A2Z6NNI3</accession>
<evidence type="ECO:0000256" key="5">
    <source>
        <dbReference type="ARBA" id="ARBA00022989"/>
    </source>
</evidence>
<protein>
    <recommendedName>
        <fullName evidence="12">Aluminum-activated malate transporter</fullName>
    </recommendedName>
</protein>
<organism evidence="10 11">
    <name type="scientific">Trifolium subterraneum</name>
    <name type="common">Subterranean clover</name>
    <dbReference type="NCBI Taxonomy" id="3900"/>
    <lineage>
        <taxon>Eukaryota</taxon>
        <taxon>Viridiplantae</taxon>
        <taxon>Streptophyta</taxon>
        <taxon>Embryophyta</taxon>
        <taxon>Tracheophyta</taxon>
        <taxon>Spermatophyta</taxon>
        <taxon>Magnoliopsida</taxon>
        <taxon>eudicotyledons</taxon>
        <taxon>Gunneridae</taxon>
        <taxon>Pentapetalae</taxon>
        <taxon>rosids</taxon>
        <taxon>fabids</taxon>
        <taxon>Fabales</taxon>
        <taxon>Fabaceae</taxon>
        <taxon>Papilionoideae</taxon>
        <taxon>50 kb inversion clade</taxon>
        <taxon>NPAAA clade</taxon>
        <taxon>Hologalegina</taxon>
        <taxon>IRL clade</taxon>
        <taxon>Trifolieae</taxon>
        <taxon>Trifolium</taxon>
    </lineage>
</organism>
<keyword evidence="4 9" id="KW-0812">Transmembrane</keyword>
<dbReference type="EMBL" id="DF973519">
    <property type="protein sequence ID" value="GAU33219.1"/>
    <property type="molecule type" value="Genomic_DNA"/>
</dbReference>
<dbReference type="PANTHER" id="PTHR31086">
    <property type="entry name" value="ALUMINUM-ACTIVATED MALATE TRANSPORTER 10"/>
    <property type="match status" value="1"/>
</dbReference>
<evidence type="ECO:0000256" key="2">
    <source>
        <dbReference type="ARBA" id="ARBA00007079"/>
    </source>
</evidence>
<gene>
    <name evidence="10" type="ORF">TSUD_144800</name>
</gene>
<evidence type="ECO:0000256" key="4">
    <source>
        <dbReference type="ARBA" id="ARBA00022692"/>
    </source>
</evidence>
<dbReference type="AlphaFoldDB" id="A0A2Z6NNI3"/>
<reference evidence="11" key="1">
    <citation type="journal article" date="2017" name="Front. Plant Sci.">
        <title>Climate Clever Clovers: New Paradigm to Reduce the Environmental Footprint of Ruminants by Breeding Low Methanogenic Forages Utilizing Haplotype Variation.</title>
        <authorList>
            <person name="Kaur P."/>
            <person name="Appels R."/>
            <person name="Bayer P.E."/>
            <person name="Keeble-Gagnere G."/>
            <person name="Wang J."/>
            <person name="Hirakawa H."/>
            <person name="Shirasawa K."/>
            <person name="Vercoe P."/>
            <person name="Stefanova K."/>
            <person name="Durmic Z."/>
            <person name="Nichols P."/>
            <person name="Revell C."/>
            <person name="Isobe S.N."/>
            <person name="Edwards D."/>
            <person name="Erskine W."/>
        </authorList>
    </citation>
    <scope>NUCLEOTIDE SEQUENCE [LARGE SCALE GENOMIC DNA]</scope>
    <source>
        <strain evidence="11">cv. Daliak</strain>
    </source>
</reference>
<keyword evidence="3" id="KW-0813">Transport</keyword>
<evidence type="ECO:0000256" key="6">
    <source>
        <dbReference type="ARBA" id="ARBA00023065"/>
    </source>
</evidence>
<evidence type="ECO:0008006" key="12">
    <source>
        <dbReference type="Google" id="ProtNLM"/>
    </source>
</evidence>
<dbReference type="Proteomes" id="UP000242715">
    <property type="component" value="Unassembled WGS sequence"/>
</dbReference>
<name>A0A2Z6NNI3_TRISU</name>
<comment type="similarity">
    <text evidence="2">Belongs to the aromatic acid exporter (TC 2.A.85) family.</text>
</comment>
<dbReference type="Pfam" id="PF11744">
    <property type="entry name" value="ALMT"/>
    <property type="match status" value="1"/>
</dbReference>
<keyword evidence="8" id="KW-0407">Ion channel</keyword>
<dbReference type="GO" id="GO:0016020">
    <property type="term" value="C:membrane"/>
    <property type="evidence" value="ECO:0007669"/>
    <property type="project" value="UniProtKB-SubCell"/>
</dbReference>
<evidence type="ECO:0000313" key="10">
    <source>
        <dbReference type="EMBL" id="GAU33219.1"/>
    </source>
</evidence>
<keyword evidence="5 9" id="KW-1133">Transmembrane helix</keyword>
<feature type="transmembrane region" description="Helical" evidence="9">
    <location>
        <begin position="74"/>
        <end position="91"/>
    </location>
</feature>
<keyword evidence="7 9" id="KW-0472">Membrane</keyword>
<evidence type="ECO:0000313" key="11">
    <source>
        <dbReference type="Proteomes" id="UP000242715"/>
    </source>
</evidence>
<proteinExistence type="inferred from homology"/>
<keyword evidence="6" id="KW-0406">Ion transport</keyword>
<dbReference type="GO" id="GO:0034220">
    <property type="term" value="P:monoatomic ion transmembrane transport"/>
    <property type="evidence" value="ECO:0007669"/>
    <property type="project" value="UniProtKB-KW"/>
</dbReference>
<evidence type="ECO:0000256" key="3">
    <source>
        <dbReference type="ARBA" id="ARBA00022448"/>
    </source>
</evidence>
<dbReference type="InterPro" id="IPR020966">
    <property type="entry name" value="ALMT"/>
</dbReference>
<feature type="transmembrane region" description="Helical" evidence="9">
    <location>
        <begin position="45"/>
        <end position="62"/>
    </location>
</feature>
<evidence type="ECO:0000256" key="8">
    <source>
        <dbReference type="ARBA" id="ARBA00023303"/>
    </source>
</evidence>
<dbReference type="GO" id="GO:0015743">
    <property type="term" value="P:malate transport"/>
    <property type="evidence" value="ECO:0007669"/>
    <property type="project" value="InterPro"/>
</dbReference>
<evidence type="ECO:0000256" key="9">
    <source>
        <dbReference type="SAM" id="Phobius"/>
    </source>
</evidence>
<keyword evidence="11" id="KW-1185">Reference proteome</keyword>
<sequence length="92" mass="10587">MTSSQKVPPILGKGGKMRWFDLDWKKMKRVGLRVWGMGHSDPREVVFAVKMGVALFIISLLSFLKQPFQDVEKYSLWAILTVVLIFEFNIGK</sequence>
<evidence type="ECO:0000256" key="1">
    <source>
        <dbReference type="ARBA" id="ARBA00004141"/>
    </source>
</evidence>